<keyword evidence="1" id="KW-0472">Membrane</keyword>
<dbReference type="Proteomes" id="UP001387293">
    <property type="component" value="Unassembled WGS sequence"/>
</dbReference>
<evidence type="ECO:0000256" key="1">
    <source>
        <dbReference type="SAM" id="Phobius"/>
    </source>
</evidence>
<sequence length="188" mass="21005">MKSTVRVGISREATISTVVVLLLIVAAFGVARGFDASAATLFSSWFVRKVDLGQCGLPFARNIIGATLFMAMAGVIHLGVLVKCWMIARPWEGKYAMGTFWWCLFFAFSYFLMIFIVRQQGGWLSKGFRLPEGPDLTEACQLSHFWNGAESIFLPGFIFMMLAAFSTWATLVWALVFPQVMTQGRHKP</sequence>
<accession>A0ABU8KYL1</accession>
<comment type="caution">
    <text evidence="2">The sequence shown here is derived from an EMBL/GenBank/DDBJ whole genome shotgun (WGS) entry which is preliminary data.</text>
</comment>
<feature type="transmembrane region" description="Helical" evidence="1">
    <location>
        <begin position="63"/>
        <end position="88"/>
    </location>
</feature>
<keyword evidence="1" id="KW-0812">Transmembrane</keyword>
<gene>
    <name evidence="2" type="ORF">O7A60_18815</name>
</gene>
<protein>
    <submittedName>
        <fullName evidence="2">Uncharacterized protein</fullName>
    </submittedName>
</protein>
<proteinExistence type="predicted"/>
<keyword evidence="1" id="KW-1133">Transmembrane helix</keyword>
<dbReference type="RefSeq" id="WP_337107516.1">
    <property type="nucleotide sequence ID" value="NZ_JAPYKS010000013.1"/>
</dbReference>
<name>A0ABU8KYL1_9HYPH</name>
<keyword evidence="3" id="KW-1185">Reference proteome</keyword>
<reference evidence="2 3" key="1">
    <citation type="submission" date="2022-12" db="EMBL/GenBank/DDBJ databases">
        <authorList>
            <person name="Muema E."/>
        </authorList>
    </citation>
    <scope>NUCLEOTIDE SEQUENCE [LARGE SCALE GENOMIC DNA]</scope>
    <source>
        <strain evidence="3">1326</strain>
    </source>
</reference>
<feature type="transmembrane region" description="Helical" evidence="1">
    <location>
        <begin position="100"/>
        <end position="117"/>
    </location>
</feature>
<evidence type="ECO:0000313" key="2">
    <source>
        <dbReference type="EMBL" id="MEI9410804.1"/>
    </source>
</evidence>
<evidence type="ECO:0000313" key="3">
    <source>
        <dbReference type="Proteomes" id="UP001387293"/>
    </source>
</evidence>
<feature type="transmembrane region" description="Helical" evidence="1">
    <location>
        <begin position="152"/>
        <end position="177"/>
    </location>
</feature>
<dbReference type="EMBL" id="JAPYKS010000013">
    <property type="protein sequence ID" value="MEI9410804.1"/>
    <property type="molecule type" value="Genomic_DNA"/>
</dbReference>
<organism evidence="2 3">
    <name type="scientific">Mesorhizobium salmacidum</name>
    <dbReference type="NCBI Taxonomy" id="3015171"/>
    <lineage>
        <taxon>Bacteria</taxon>
        <taxon>Pseudomonadati</taxon>
        <taxon>Pseudomonadota</taxon>
        <taxon>Alphaproteobacteria</taxon>
        <taxon>Hyphomicrobiales</taxon>
        <taxon>Phyllobacteriaceae</taxon>
        <taxon>Mesorhizobium</taxon>
    </lineage>
</organism>